<name>A0A7R9VM25_9STRA</name>
<keyword evidence="1" id="KW-0812">Transmembrane</keyword>
<organism evidence="2">
    <name type="scientific">Pseudictyota dubia</name>
    <dbReference type="NCBI Taxonomy" id="2749911"/>
    <lineage>
        <taxon>Eukaryota</taxon>
        <taxon>Sar</taxon>
        <taxon>Stramenopiles</taxon>
        <taxon>Ochrophyta</taxon>
        <taxon>Bacillariophyta</taxon>
        <taxon>Mediophyceae</taxon>
        <taxon>Biddulphiophycidae</taxon>
        <taxon>Eupodiscales</taxon>
        <taxon>Odontellaceae</taxon>
        <taxon>Pseudictyota</taxon>
    </lineage>
</organism>
<protein>
    <recommendedName>
        <fullName evidence="3">EXPERA domain-containing protein</fullName>
    </recommendedName>
</protein>
<gene>
    <name evidence="2" type="ORF">TDUB1175_LOCUS4563</name>
</gene>
<accession>A0A7R9VM25</accession>
<feature type="transmembrane region" description="Helical" evidence="1">
    <location>
        <begin position="88"/>
        <end position="107"/>
    </location>
</feature>
<sequence>MASSSSPPLSLALKAIVVFHVVNAGLWLVGQTLAVWQYDLVASWGFQTPRELLDGAVVETNRAIGMADTIVLNPVYIMAAAGLLKRQFYGAICSWMAFALTMYWTSIGYALDIAYESGGIKNVPLDAFALAVISFDFAFSVWGSWYLCRSNEVLVWWQKDLLSKKND</sequence>
<evidence type="ECO:0000256" key="1">
    <source>
        <dbReference type="SAM" id="Phobius"/>
    </source>
</evidence>
<proteinExistence type="predicted"/>
<feature type="transmembrane region" description="Helical" evidence="1">
    <location>
        <begin position="127"/>
        <end position="148"/>
    </location>
</feature>
<dbReference type="AlphaFoldDB" id="A0A7R9VM25"/>
<feature type="transmembrane region" description="Helical" evidence="1">
    <location>
        <begin position="12"/>
        <end position="30"/>
    </location>
</feature>
<evidence type="ECO:0000313" key="2">
    <source>
        <dbReference type="EMBL" id="CAD8299722.1"/>
    </source>
</evidence>
<reference evidence="2" key="1">
    <citation type="submission" date="2021-01" db="EMBL/GenBank/DDBJ databases">
        <authorList>
            <person name="Corre E."/>
            <person name="Pelletier E."/>
            <person name="Niang G."/>
            <person name="Scheremetjew M."/>
            <person name="Finn R."/>
            <person name="Kale V."/>
            <person name="Holt S."/>
            <person name="Cochrane G."/>
            <person name="Meng A."/>
            <person name="Brown T."/>
            <person name="Cohen L."/>
        </authorList>
    </citation>
    <scope>NUCLEOTIDE SEQUENCE</scope>
    <source>
        <strain evidence="2">CCMP147</strain>
    </source>
</reference>
<keyword evidence="1" id="KW-1133">Transmembrane helix</keyword>
<dbReference type="EMBL" id="HBED01009295">
    <property type="protein sequence ID" value="CAD8299722.1"/>
    <property type="molecule type" value="Transcribed_RNA"/>
</dbReference>
<keyword evidence="1" id="KW-0472">Membrane</keyword>
<evidence type="ECO:0008006" key="3">
    <source>
        <dbReference type="Google" id="ProtNLM"/>
    </source>
</evidence>